<name>A0A2M8QC12_9CHLR</name>
<accession>A0A2M8QC12</accession>
<reference evidence="7 8" key="1">
    <citation type="submission" date="2017-11" db="EMBL/GenBank/DDBJ databases">
        <title>Evolution of Phototrophy in the Chloroflexi Phylum Driven by Horizontal Gene Transfer.</title>
        <authorList>
            <person name="Ward L.M."/>
            <person name="Hemp J."/>
            <person name="Shih P.M."/>
            <person name="Mcglynn S.E."/>
            <person name="Fischer W."/>
        </authorList>
    </citation>
    <scope>NUCLEOTIDE SEQUENCE [LARGE SCALE GENOMIC DNA]</scope>
    <source>
        <strain evidence="7">JP3_7</strain>
    </source>
</reference>
<feature type="transmembrane region" description="Helical" evidence="6">
    <location>
        <begin position="337"/>
        <end position="357"/>
    </location>
</feature>
<dbReference type="EMBL" id="PGTN01000054">
    <property type="protein sequence ID" value="PJF47335.1"/>
    <property type="molecule type" value="Genomic_DNA"/>
</dbReference>
<dbReference type="CDD" id="cd06582">
    <property type="entry name" value="TM_PBP1_LivH_like"/>
    <property type="match status" value="1"/>
</dbReference>
<evidence type="ECO:0000313" key="7">
    <source>
        <dbReference type="EMBL" id="PJF47335.1"/>
    </source>
</evidence>
<feature type="transmembrane region" description="Helical" evidence="6">
    <location>
        <begin position="139"/>
        <end position="164"/>
    </location>
</feature>
<keyword evidence="5 6" id="KW-0472">Membrane</keyword>
<dbReference type="Proteomes" id="UP000230790">
    <property type="component" value="Unassembled WGS sequence"/>
</dbReference>
<feature type="transmembrane region" description="Helical" evidence="6">
    <location>
        <begin position="420"/>
        <end position="438"/>
    </location>
</feature>
<feature type="transmembrane region" description="Helical" evidence="6">
    <location>
        <begin position="195"/>
        <end position="216"/>
    </location>
</feature>
<dbReference type="InterPro" id="IPR043428">
    <property type="entry name" value="LivM-like"/>
</dbReference>
<keyword evidence="3 6" id="KW-0812">Transmembrane</keyword>
<evidence type="ECO:0000256" key="1">
    <source>
        <dbReference type="ARBA" id="ARBA00004651"/>
    </source>
</evidence>
<evidence type="ECO:0000256" key="5">
    <source>
        <dbReference type="ARBA" id="ARBA00023136"/>
    </source>
</evidence>
<feature type="transmembrane region" description="Helical" evidence="6">
    <location>
        <begin position="271"/>
        <end position="291"/>
    </location>
</feature>
<dbReference type="PANTHER" id="PTHR30482">
    <property type="entry name" value="HIGH-AFFINITY BRANCHED-CHAIN AMINO ACID TRANSPORT SYSTEM PERMEASE"/>
    <property type="match status" value="1"/>
</dbReference>
<dbReference type="Gene3D" id="1.10.3470.10">
    <property type="entry name" value="ABC transporter involved in vitamin B12 uptake, BtuC"/>
    <property type="match status" value="1"/>
</dbReference>
<dbReference type="InterPro" id="IPR037294">
    <property type="entry name" value="ABC_BtuC-like"/>
</dbReference>
<sequence>MPEFTLRTLADQLVNGLVIGNIYALIAIGLALIFGVANLINFAHGSVYMIGAYVGWVCVTWLGWPLGPTFIVVAVACAALGVLIERLGLRRLQSEARIAPLLATIGISFALDQLVQLIFSPNPQSFPSPLPATRVMLGGVSIGALDALIAVITVTSAAMLFAFLRFTRLGWALRATAQDREAAQQMGVDVNAIQALTFAVAAVLGGIGGVMIGMYFTSVYPTMSYGAMLKGFAANLLGGLGSVPGAVIGGLLLGLIETFGVALLGSTYRNLFTFVILIGVLVLRPTGLFGARRAMPPEPLTGTFVANSRPVRVPRFVVIGGLVAAVLLPFISSNPYLLQIFTNAWLFAMLALSITLVTGTAGQMSLGQAGFLAIGGYASALLAMRLGWPLELSLLAGAAIAAALGTLLTWPVFRLRSQYVALATLGIGEVINQIILNWEGLTNGVLGLSNIPPLSLFGLPIIETSPIYWFALAMLVVAALFQWRLMQSHLGRTWRAMREDEVAARAFGVSLNRYKALAFIAGGFIAGLSGAFTAHMYSYINNETFAATTSILGLTMVILGGMGNMSGAVVGAIALTALPELFRPLADARYLIYGVVLLLLVRFRPQGLLGTV</sequence>
<feature type="transmembrane region" description="Helical" evidence="6">
    <location>
        <begin position="20"/>
        <end position="40"/>
    </location>
</feature>
<feature type="transmembrane region" description="Helical" evidence="6">
    <location>
        <begin position="101"/>
        <end position="119"/>
    </location>
</feature>
<evidence type="ECO:0000256" key="6">
    <source>
        <dbReference type="SAM" id="Phobius"/>
    </source>
</evidence>
<dbReference type="Pfam" id="PF02653">
    <property type="entry name" value="BPD_transp_2"/>
    <property type="match status" value="2"/>
</dbReference>
<dbReference type="GO" id="GO:0005886">
    <property type="term" value="C:plasma membrane"/>
    <property type="evidence" value="ECO:0007669"/>
    <property type="project" value="UniProtKB-SubCell"/>
</dbReference>
<feature type="transmembrane region" description="Helical" evidence="6">
    <location>
        <begin position="467"/>
        <end position="485"/>
    </location>
</feature>
<keyword evidence="4 6" id="KW-1133">Transmembrane helix</keyword>
<proteinExistence type="predicted"/>
<comment type="caution">
    <text evidence="7">The sequence shown here is derived from an EMBL/GenBank/DDBJ whole genome shotgun (WGS) entry which is preliminary data.</text>
</comment>
<dbReference type="AlphaFoldDB" id="A0A2M8QC12"/>
<feature type="transmembrane region" description="Helical" evidence="6">
    <location>
        <begin position="590"/>
        <end position="609"/>
    </location>
</feature>
<evidence type="ECO:0000313" key="8">
    <source>
        <dbReference type="Proteomes" id="UP000230790"/>
    </source>
</evidence>
<feature type="transmembrane region" description="Helical" evidence="6">
    <location>
        <begin position="394"/>
        <end position="413"/>
    </location>
</feature>
<feature type="transmembrane region" description="Helical" evidence="6">
    <location>
        <begin position="47"/>
        <end position="64"/>
    </location>
</feature>
<protein>
    <submittedName>
        <fullName evidence="7">ABC transporter permease</fullName>
    </submittedName>
</protein>
<dbReference type="PANTHER" id="PTHR30482:SF20">
    <property type="entry name" value="HIGH-AFFINITY BRANCHED-CHAIN AMINO ACID TRANSPORT SYSTEM PERMEASE PROTEIN LIVM"/>
    <property type="match status" value="1"/>
</dbReference>
<dbReference type="CDD" id="cd06581">
    <property type="entry name" value="TM_PBP1_LivM_like"/>
    <property type="match status" value="1"/>
</dbReference>
<evidence type="ECO:0000256" key="4">
    <source>
        <dbReference type="ARBA" id="ARBA00022989"/>
    </source>
</evidence>
<dbReference type="InterPro" id="IPR001851">
    <property type="entry name" value="ABC_transp_permease"/>
</dbReference>
<evidence type="ECO:0000256" key="3">
    <source>
        <dbReference type="ARBA" id="ARBA00022692"/>
    </source>
</evidence>
<dbReference type="GO" id="GO:0015658">
    <property type="term" value="F:branched-chain amino acid transmembrane transporter activity"/>
    <property type="evidence" value="ECO:0007669"/>
    <property type="project" value="InterPro"/>
</dbReference>
<evidence type="ECO:0000256" key="2">
    <source>
        <dbReference type="ARBA" id="ARBA00022475"/>
    </source>
</evidence>
<gene>
    <name evidence="7" type="ORF">CUN48_09235</name>
</gene>
<keyword evidence="2" id="KW-1003">Cell membrane</keyword>
<organism evidence="7 8">
    <name type="scientific">Candidatus Thermofonsia Clade 3 bacterium</name>
    <dbReference type="NCBI Taxonomy" id="2364212"/>
    <lineage>
        <taxon>Bacteria</taxon>
        <taxon>Bacillati</taxon>
        <taxon>Chloroflexota</taxon>
        <taxon>Candidatus Thermofontia</taxon>
        <taxon>Candidatus Thermofonsia Clade 3</taxon>
    </lineage>
</organism>
<comment type="subcellular location">
    <subcellularLocation>
        <location evidence="1">Cell membrane</location>
        <topology evidence="1">Multi-pass membrane protein</topology>
    </subcellularLocation>
</comment>
<feature type="transmembrane region" description="Helical" evidence="6">
    <location>
        <begin position="312"/>
        <end position="331"/>
    </location>
</feature>
<feature type="transmembrane region" description="Helical" evidence="6">
    <location>
        <begin position="551"/>
        <end position="578"/>
    </location>
</feature>
<feature type="transmembrane region" description="Helical" evidence="6">
    <location>
        <begin position="516"/>
        <end position="539"/>
    </location>
</feature>